<organism evidence="2 3">
    <name type="scientific">Rhipicephalus sanguineus</name>
    <name type="common">Brown dog tick</name>
    <name type="synonym">Ixodes sanguineus</name>
    <dbReference type="NCBI Taxonomy" id="34632"/>
    <lineage>
        <taxon>Eukaryota</taxon>
        <taxon>Metazoa</taxon>
        <taxon>Ecdysozoa</taxon>
        <taxon>Arthropoda</taxon>
        <taxon>Chelicerata</taxon>
        <taxon>Arachnida</taxon>
        <taxon>Acari</taxon>
        <taxon>Parasitiformes</taxon>
        <taxon>Ixodida</taxon>
        <taxon>Ixodoidea</taxon>
        <taxon>Ixodidae</taxon>
        <taxon>Rhipicephalinae</taxon>
        <taxon>Rhipicephalus</taxon>
        <taxon>Rhipicephalus</taxon>
    </lineage>
</organism>
<evidence type="ECO:0000313" key="2">
    <source>
        <dbReference type="EMBL" id="KAH7976271.1"/>
    </source>
</evidence>
<dbReference type="VEuPathDB" id="VectorBase:RSAN_038814"/>
<comment type="caution">
    <text evidence="2">The sequence shown here is derived from an EMBL/GenBank/DDBJ whole genome shotgun (WGS) entry which is preliminary data.</text>
</comment>
<dbReference type="Proteomes" id="UP000821837">
    <property type="component" value="Chromosome 10"/>
</dbReference>
<dbReference type="VEuPathDB" id="VectorBase:RSAN_036849"/>
<dbReference type="Gene3D" id="3.60.10.10">
    <property type="entry name" value="Endonuclease/exonuclease/phosphatase"/>
    <property type="match status" value="1"/>
</dbReference>
<accession>A0A9D4T635</accession>
<dbReference type="InterPro" id="IPR036691">
    <property type="entry name" value="Endo/exonu/phosph_ase_sf"/>
</dbReference>
<protein>
    <recommendedName>
        <fullName evidence="4">Tick transposon</fullName>
    </recommendedName>
</protein>
<gene>
    <name evidence="2" type="ORF">HPB52_010440</name>
</gene>
<sequence length="801" mass="88195">MLVCSVPLESCVRRGNAVHITFSGTVVPAEVHLYKQRRPVRARLPRPLQCARCGIYGHATATCARDRRCLRCGKSHAEGPCPSERPRCLNCQGTHAANEPRCSSWQIQRQAAFLLAASRGKLTRRQALERAQTAAKGKQSGVLAATTTRPGHSFRDALKGRANAAPTSRTGPAGTSASASTPSSAPTSADDPRDTVMAALAAALRALLNSVDNMASAPKKPRPRILQWNVRSLRCRHPELSLVLLQREYDVLAFQETRVREGELNLQGYVSYHAATACTLNACHSHHCNSASHVKGRSRASLYVRAQLSQAAIDVRPELFAPLRYFPTPAIVAEIAELCTADFTMRELRSVLDSRKRRSAPGSDGITYQMLRNIDSSLLPQLLAAYNTVWRTGELPASGPTSRGREVRASVQSYINAVDYFVSGIGLELSAEKTEALLVHPNPLARYQVARLSLRGCQLPWQRRVRYLGLTIDHRLSWKPAIAEIRKGSRNIARVASCVLAGGKGCSPVLALRLYNAVATARTLYSVQLVGLNPIQWESLDVVHRGAVRRIFALPRTSPVGPTLAETNQLPLSLRAKAGALRHVHRMHQTQQGQQLAIRLLSRPNSGMGRHALEYAALVPEMPHCGWLPIPPHRDRGLEISTTVPGGHDPRTPFTTFVRVSDEARLIIARHVRSLHPDARVASGTPPRVLPRTGLNRRARAFLLRLRIGCSRTADRLFRLSGSGNPKCVQCPADETIDHILLQCPGYDDHRRRLFGAFSRLGLPHLCLDELLFPSAQHSKVLQAFYALLDFFGDADLFTRL</sequence>
<reference evidence="2" key="2">
    <citation type="submission" date="2021-09" db="EMBL/GenBank/DDBJ databases">
        <authorList>
            <person name="Jia N."/>
            <person name="Wang J."/>
            <person name="Shi W."/>
            <person name="Du L."/>
            <person name="Sun Y."/>
            <person name="Zhan W."/>
            <person name="Jiang J."/>
            <person name="Wang Q."/>
            <person name="Zhang B."/>
            <person name="Ji P."/>
            <person name="Sakyi L.B."/>
            <person name="Cui X."/>
            <person name="Yuan T."/>
            <person name="Jiang B."/>
            <person name="Yang W."/>
            <person name="Lam T.T.-Y."/>
            <person name="Chang Q."/>
            <person name="Ding S."/>
            <person name="Wang X."/>
            <person name="Zhu J."/>
            <person name="Ruan X."/>
            <person name="Zhao L."/>
            <person name="Wei J."/>
            <person name="Que T."/>
            <person name="Du C."/>
            <person name="Cheng J."/>
            <person name="Dai P."/>
            <person name="Han X."/>
            <person name="Huang E."/>
            <person name="Gao Y."/>
            <person name="Liu J."/>
            <person name="Shao H."/>
            <person name="Ye R."/>
            <person name="Li L."/>
            <person name="Wei W."/>
            <person name="Wang X."/>
            <person name="Wang C."/>
            <person name="Huo Q."/>
            <person name="Li W."/>
            <person name="Guo W."/>
            <person name="Chen H."/>
            <person name="Chen S."/>
            <person name="Zhou L."/>
            <person name="Zhou L."/>
            <person name="Ni X."/>
            <person name="Tian J."/>
            <person name="Zhou Y."/>
            <person name="Sheng Y."/>
            <person name="Liu T."/>
            <person name="Pan Y."/>
            <person name="Xia L."/>
            <person name="Li J."/>
            <person name="Zhao F."/>
            <person name="Cao W."/>
        </authorList>
    </citation>
    <scope>NUCLEOTIDE SEQUENCE</scope>
    <source>
        <strain evidence="2">Rsan-2018</strain>
        <tissue evidence="2">Larvae</tissue>
    </source>
</reference>
<dbReference type="EMBL" id="JABSTV010001246">
    <property type="protein sequence ID" value="KAH7976271.1"/>
    <property type="molecule type" value="Genomic_DNA"/>
</dbReference>
<feature type="compositionally biased region" description="Low complexity" evidence="1">
    <location>
        <begin position="167"/>
        <end position="189"/>
    </location>
</feature>
<name>A0A9D4T635_RHISA</name>
<keyword evidence="3" id="KW-1185">Reference proteome</keyword>
<dbReference type="SUPFAM" id="SSF56219">
    <property type="entry name" value="DNase I-like"/>
    <property type="match status" value="1"/>
</dbReference>
<evidence type="ECO:0008006" key="4">
    <source>
        <dbReference type="Google" id="ProtNLM"/>
    </source>
</evidence>
<evidence type="ECO:0000256" key="1">
    <source>
        <dbReference type="SAM" id="MobiDB-lite"/>
    </source>
</evidence>
<proteinExistence type="predicted"/>
<dbReference type="AlphaFoldDB" id="A0A9D4T635"/>
<feature type="region of interest" description="Disordered" evidence="1">
    <location>
        <begin position="127"/>
        <end position="192"/>
    </location>
</feature>
<reference evidence="2" key="1">
    <citation type="journal article" date="2020" name="Cell">
        <title>Large-Scale Comparative Analyses of Tick Genomes Elucidate Their Genetic Diversity and Vector Capacities.</title>
        <authorList>
            <consortium name="Tick Genome and Microbiome Consortium (TIGMIC)"/>
            <person name="Jia N."/>
            <person name="Wang J."/>
            <person name="Shi W."/>
            <person name="Du L."/>
            <person name="Sun Y."/>
            <person name="Zhan W."/>
            <person name="Jiang J.F."/>
            <person name="Wang Q."/>
            <person name="Zhang B."/>
            <person name="Ji P."/>
            <person name="Bell-Sakyi L."/>
            <person name="Cui X.M."/>
            <person name="Yuan T.T."/>
            <person name="Jiang B.G."/>
            <person name="Yang W.F."/>
            <person name="Lam T.T."/>
            <person name="Chang Q.C."/>
            <person name="Ding S.J."/>
            <person name="Wang X.J."/>
            <person name="Zhu J.G."/>
            <person name="Ruan X.D."/>
            <person name="Zhao L."/>
            <person name="Wei J.T."/>
            <person name="Ye R.Z."/>
            <person name="Que T.C."/>
            <person name="Du C.H."/>
            <person name="Zhou Y.H."/>
            <person name="Cheng J.X."/>
            <person name="Dai P.F."/>
            <person name="Guo W.B."/>
            <person name="Han X.H."/>
            <person name="Huang E.J."/>
            <person name="Li L.F."/>
            <person name="Wei W."/>
            <person name="Gao Y.C."/>
            <person name="Liu J.Z."/>
            <person name="Shao H.Z."/>
            <person name="Wang X."/>
            <person name="Wang C.C."/>
            <person name="Yang T.C."/>
            <person name="Huo Q.B."/>
            <person name="Li W."/>
            <person name="Chen H.Y."/>
            <person name="Chen S.E."/>
            <person name="Zhou L.G."/>
            <person name="Ni X.B."/>
            <person name="Tian J.H."/>
            <person name="Sheng Y."/>
            <person name="Liu T."/>
            <person name="Pan Y.S."/>
            <person name="Xia L.Y."/>
            <person name="Li J."/>
            <person name="Zhao F."/>
            <person name="Cao W.C."/>
        </authorList>
    </citation>
    <scope>NUCLEOTIDE SEQUENCE</scope>
    <source>
        <strain evidence="2">Rsan-2018</strain>
    </source>
</reference>
<evidence type="ECO:0000313" key="3">
    <source>
        <dbReference type="Proteomes" id="UP000821837"/>
    </source>
</evidence>
<dbReference type="VEuPathDB" id="VectorBase:RSAN_046315"/>